<dbReference type="EMBL" id="UGED01000009">
    <property type="protein sequence ID" value="STL55194.1"/>
    <property type="molecule type" value="Genomic_DNA"/>
</dbReference>
<evidence type="ECO:0000256" key="1">
    <source>
        <dbReference type="SAM" id="Phobius"/>
    </source>
</evidence>
<keyword evidence="1" id="KW-0472">Membrane</keyword>
<organism evidence="2 3">
    <name type="scientific">Escherichia coli</name>
    <dbReference type="NCBI Taxonomy" id="562"/>
    <lineage>
        <taxon>Bacteria</taxon>
        <taxon>Pseudomonadati</taxon>
        <taxon>Pseudomonadota</taxon>
        <taxon>Gammaproteobacteria</taxon>
        <taxon>Enterobacterales</taxon>
        <taxon>Enterobacteriaceae</taxon>
        <taxon>Escherichia</taxon>
    </lineage>
</organism>
<sequence>MNIQFEGIRQFTPCMIFTSIDANVFRIVLAAMNFAFANFIDRRQQGIDIDADLTFAVSLYSFAVFIIFPRNRYSVVAASR</sequence>
<keyword evidence="1" id="KW-0812">Transmembrane</keyword>
<evidence type="ECO:0000313" key="3">
    <source>
        <dbReference type="Proteomes" id="UP000254052"/>
    </source>
</evidence>
<reference evidence="2 3" key="1">
    <citation type="submission" date="2018-06" db="EMBL/GenBank/DDBJ databases">
        <authorList>
            <consortium name="Pathogen Informatics"/>
            <person name="Doyle S."/>
        </authorList>
    </citation>
    <scope>NUCLEOTIDE SEQUENCE [LARGE SCALE GENOMIC DNA]</scope>
    <source>
        <strain evidence="2 3">NCTC9962</strain>
    </source>
</reference>
<dbReference type="AlphaFoldDB" id="A0A377B990"/>
<protein>
    <submittedName>
        <fullName evidence="2">Uncharacterized protein</fullName>
    </submittedName>
</protein>
<evidence type="ECO:0000313" key="2">
    <source>
        <dbReference type="EMBL" id="STL55194.1"/>
    </source>
</evidence>
<keyword evidence="1" id="KW-1133">Transmembrane helix</keyword>
<gene>
    <name evidence="2" type="ORF">NCTC9962_04404</name>
</gene>
<proteinExistence type="predicted"/>
<feature type="transmembrane region" description="Helical" evidence="1">
    <location>
        <begin position="15"/>
        <end position="37"/>
    </location>
</feature>
<accession>A0A377B990</accession>
<dbReference type="Proteomes" id="UP000254052">
    <property type="component" value="Unassembled WGS sequence"/>
</dbReference>
<name>A0A377B990_ECOLX</name>